<name>A0A0E9TNR0_ANGAN</name>
<reference evidence="1" key="1">
    <citation type="submission" date="2014-11" db="EMBL/GenBank/DDBJ databases">
        <authorList>
            <person name="Amaro Gonzalez C."/>
        </authorList>
    </citation>
    <scope>NUCLEOTIDE SEQUENCE</scope>
</reference>
<protein>
    <submittedName>
        <fullName evidence="1">Uncharacterized protein</fullName>
    </submittedName>
</protein>
<sequence length="30" mass="3212">MCCAHVGEGDLGVDVVIPRLENLQCTGPER</sequence>
<dbReference type="AlphaFoldDB" id="A0A0E9TNR0"/>
<proteinExistence type="predicted"/>
<accession>A0A0E9TNR0</accession>
<dbReference type="EMBL" id="GBXM01054062">
    <property type="protein sequence ID" value="JAH54515.1"/>
    <property type="molecule type" value="Transcribed_RNA"/>
</dbReference>
<reference evidence="1" key="2">
    <citation type="journal article" date="2015" name="Fish Shellfish Immunol.">
        <title>Early steps in the European eel (Anguilla anguilla)-Vibrio vulnificus interaction in the gills: Role of the RtxA13 toxin.</title>
        <authorList>
            <person name="Callol A."/>
            <person name="Pajuelo D."/>
            <person name="Ebbesson L."/>
            <person name="Teles M."/>
            <person name="MacKenzie S."/>
            <person name="Amaro C."/>
        </authorList>
    </citation>
    <scope>NUCLEOTIDE SEQUENCE</scope>
</reference>
<organism evidence="1">
    <name type="scientific">Anguilla anguilla</name>
    <name type="common">European freshwater eel</name>
    <name type="synonym">Muraena anguilla</name>
    <dbReference type="NCBI Taxonomy" id="7936"/>
    <lineage>
        <taxon>Eukaryota</taxon>
        <taxon>Metazoa</taxon>
        <taxon>Chordata</taxon>
        <taxon>Craniata</taxon>
        <taxon>Vertebrata</taxon>
        <taxon>Euteleostomi</taxon>
        <taxon>Actinopterygii</taxon>
        <taxon>Neopterygii</taxon>
        <taxon>Teleostei</taxon>
        <taxon>Anguilliformes</taxon>
        <taxon>Anguillidae</taxon>
        <taxon>Anguilla</taxon>
    </lineage>
</organism>
<evidence type="ECO:0000313" key="1">
    <source>
        <dbReference type="EMBL" id="JAH54515.1"/>
    </source>
</evidence>